<feature type="region of interest" description="Disordered" evidence="1">
    <location>
        <begin position="65"/>
        <end position="113"/>
    </location>
</feature>
<sequence length="143" mass="16789">MLDGIKEYGKEESKQQKICLRKKYRLYDAGMTEERAKGILNAIDNDRFLIRVNFIRENKAAEAQIKKSKSVPVKRKQNAQSSSKKRPRKNIIIDSDAEDDNKNDKVDKENNSSFKLEELEYQERILALKEHEIALREREAMFV</sequence>
<dbReference type="AlphaFoldDB" id="A0A2I1GH05"/>
<evidence type="ECO:0000313" key="3">
    <source>
        <dbReference type="Proteomes" id="UP000234323"/>
    </source>
</evidence>
<evidence type="ECO:0000313" key="2">
    <source>
        <dbReference type="EMBL" id="PKY45904.1"/>
    </source>
</evidence>
<comment type="caution">
    <text evidence="2">The sequence shown here is derived from an EMBL/GenBank/DDBJ whole genome shotgun (WGS) entry which is preliminary data.</text>
</comment>
<accession>A0A2I1GH05</accession>
<protein>
    <submittedName>
        <fullName evidence="2">Uncharacterized protein</fullName>
    </submittedName>
</protein>
<proteinExistence type="predicted"/>
<dbReference type="EMBL" id="LLXI01000419">
    <property type="protein sequence ID" value="PKY45904.1"/>
    <property type="molecule type" value="Genomic_DNA"/>
</dbReference>
<dbReference type="Proteomes" id="UP000234323">
    <property type="component" value="Unassembled WGS sequence"/>
</dbReference>
<feature type="compositionally biased region" description="Basic and acidic residues" evidence="1">
    <location>
        <begin position="100"/>
        <end position="113"/>
    </location>
</feature>
<name>A0A2I1GH05_9GLOM</name>
<evidence type="ECO:0000256" key="1">
    <source>
        <dbReference type="SAM" id="MobiDB-lite"/>
    </source>
</evidence>
<feature type="compositionally biased region" description="Basic residues" evidence="1">
    <location>
        <begin position="66"/>
        <end position="89"/>
    </location>
</feature>
<gene>
    <name evidence="2" type="ORF">RhiirA4_420219</name>
</gene>
<reference evidence="2 3" key="1">
    <citation type="submission" date="2015-10" db="EMBL/GenBank/DDBJ databases">
        <title>Genome analyses suggest a sexual origin of heterokaryosis in a supposedly ancient asexual fungus.</title>
        <authorList>
            <person name="Ropars J."/>
            <person name="Sedzielewska K."/>
            <person name="Noel J."/>
            <person name="Charron P."/>
            <person name="Farinelli L."/>
            <person name="Marton T."/>
            <person name="Kruger M."/>
            <person name="Pelin A."/>
            <person name="Brachmann A."/>
            <person name="Corradi N."/>
        </authorList>
    </citation>
    <scope>NUCLEOTIDE SEQUENCE [LARGE SCALE GENOMIC DNA]</scope>
    <source>
        <strain evidence="2 3">A4</strain>
    </source>
</reference>
<organism evidence="2 3">
    <name type="scientific">Rhizophagus irregularis</name>
    <dbReference type="NCBI Taxonomy" id="588596"/>
    <lineage>
        <taxon>Eukaryota</taxon>
        <taxon>Fungi</taxon>
        <taxon>Fungi incertae sedis</taxon>
        <taxon>Mucoromycota</taxon>
        <taxon>Glomeromycotina</taxon>
        <taxon>Glomeromycetes</taxon>
        <taxon>Glomerales</taxon>
        <taxon>Glomeraceae</taxon>
        <taxon>Rhizophagus</taxon>
    </lineage>
</organism>
<keyword evidence="3" id="KW-1185">Reference proteome</keyword>